<evidence type="ECO:0000259" key="1">
    <source>
        <dbReference type="Pfam" id="PF26579"/>
    </source>
</evidence>
<evidence type="ECO:0000313" key="4">
    <source>
        <dbReference type="WBParaSite" id="HNAJ_0000663201-mRNA-1"/>
    </source>
</evidence>
<organism evidence="4">
    <name type="scientific">Rodentolepis nana</name>
    <name type="common">Dwarf tapeworm</name>
    <name type="synonym">Hymenolepis nana</name>
    <dbReference type="NCBI Taxonomy" id="102285"/>
    <lineage>
        <taxon>Eukaryota</taxon>
        <taxon>Metazoa</taxon>
        <taxon>Spiralia</taxon>
        <taxon>Lophotrochozoa</taxon>
        <taxon>Platyhelminthes</taxon>
        <taxon>Cestoda</taxon>
        <taxon>Eucestoda</taxon>
        <taxon>Cyclophyllidea</taxon>
        <taxon>Hymenolepididae</taxon>
        <taxon>Rodentolepis</taxon>
    </lineage>
</organism>
<reference evidence="4" key="1">
    <citation type="submission" date="2017-02" db="UniProtKB">
        <authorList>
            <consortium name="WormBaseParasite"/>
        </authorList>
    </citation>
    <scope>IDENTIFICATION</scope>
</reference>
<dbReference type="EMBL" id="UZAE01007666">
    <property type="protein sequence ID" value="VDO02488.1"/>
    <property type="molecule type" value="Genomic_DNA"/>
</dbReference>
<dbReference type="AlphaFoldDB" id="A0A0R3THU1"/>
<evidence type="ECO:0000313" key="3">
    <source>
        <dbReference type="Proteomes" id="UP000278807"/>
    </source>
</evidence>
<gene>
    <name evidence="2" type="ORF">HNAJ_LOCUS6628</name>
</gene>
<evidence type="ECO:0000313" key="2">
    <source>
        <dbReference type="EMBL" id="VDO02488.1"/>
    </source>
</evidence>
<keyword evidence="3" id="KW-1185">Reference proteome</keyword>
<protein>
    <recommendedName>
        <fullName evidence="1">CFAP47-like immunoglobulin-like domain-containing protein</fullName>
    </recommendedName>
</protein>
<proteinExistence type="predicted"/>
<feature type="domain" description="CFAP47-like immunoglobulin-like" evidence="1">
    <location>
        <begin position="18"/>
        <end position="137"/>
    </location>
</feature>
<name>A0A0R3THU1_RODNA</name>
<dbReference type="OrthoDB" id="6288461at2759"/>
<sequence>MYGAPLTELQLRRQRPCQESRTQEPLVIEEEVGTSAHLKLRFNLPGFIEDSQENWLFQWRFFINHCYEDDFLDSEFAVRRMIEITQTGCDLVGTLKIIPQVELSAIFTPTRSFRISAFLCIISKAGGAWQFPIILKAHQSTKLEQRLQFTTSDPQSPDFRKLHLDSRELKPTKFKAFFEVLKGGEFVLDATEGILPAHGSGYFTLTIRFLKRRGGIPLTERLVIQVND</sequence>
<reference evidence="2 3" key="2">
    <citation type="submission" date="2018-11" db="EMBL/GenBank/DDBJ databases">
        <authorList>
            <consortium name="Pathogen Informatics"/>
        </authorList>
    </citation>
    <scope>NUCLEOTIDE SEQUENCE [LARGE SCALE GENOMIC DNA]</scope>
</reference>
<accession>A0A0R3THU1</accession>
<dbReference type="WBParaSite" id="HNAJ_0000663201-mRNA-1">
    <property type="protein sequence ID" value="HNAJ_0000663201-mRNA-1"/>
    <property type="gene ID" value="HNAJ_0000663201"/>
</dbReference>
<dbReference type="Proteomes" id="UP000278807">
    <property type="component" value="Unassembled WGS sequence"/>
</dbReference>
<dbReference type="InterPro" id="IPR058952">
    <property type="entry name" value="Ig_CFAP47"/>
</dbReference>
<dbReference type="Pfam" id="PF26579">
    <property type="entry name" value="Ig_CFAP47"/>
    <property type="match status" value="1"/>
</dbReference>